<evidence type="ECO:0000313" key="2">
    <source>
        <dbReference type="EMBL" id="DAF65189.1"/>
    </source>
</evidence>
<proteinExistence type="predicted"/>
<feature type="transmembrane region" description="Helical" evidence="1">
    <location>
        <begin position="21"/>
        <end position="38"/>
    </location>
</feature>
<protein>
    <submittedName>
        <fullName evidence="2">Uncharacterized protein</fullName>
    </submittedName>
</protein>
<sequence>MVKSLKTTVIRQLGRLSRTQFLILIILLLAFVLALLSPEIRINFLNLSGKVMEALCANQLF</sequence>
<keyword evidence="1" id="KW-0812">Transmembrane</keyword>
<reference evidence="2" key="1">
    <citation type="journal article" date="2021" name="Proc. Natl. Acad. Sci. U.S.A.">
        <title>A Catalog of Tens of Thousands of Viruses from Human Metagenomes Reveals Hidden Associations with Chronic Diseases.</title>
        <authorList>
            <person name="Tisza M.J."/>
            <person name="Buck C.B."/>
        </authorList>
    </citation>
    <scope>NUCLEOTIDE SEQUENCE</scope>
    <source>
        <strain evidence="2">Ct2AC8</strain>
    </source>
</reference>
<name>A0A8S5TPW8_9CAUD</name>
<keyword evidence="1" id="KW-1133">Transmembrane helix</keyword>
<keyword evidence="1" id="KW-0472">Membrane</keyword>
<organism evidence="2">
    <name type="scientific">Myoviridae sp. ct2AC8</name>
    <dbReference type="NCBI Taxonomy" id="2827655"/>
    <lineage>
        <taxon>Viruses</taxon>
        <taxon>Duplodnaviria</taxon>
        <taxon>Heunggongvirae</taxon>
        <taxon>Uroviricota</taxon>
        <taxon>Caudoviricetes</taxon>
    </lineage>
</organism>
<accession>A0A8S5TPW8</accession>
<evidence type="ECO:0000256" key="1">
    <source>
        <dbReference type="SAM" id="Phobius"/>
    </source>
</evidence>
<dbReference type="EMBL" id="BK032875">
    <property type="protein sequence ID" value="DAF65189.1"/>
    <property type="molecule type" value="Genomic_DNA"/>
</dbReference>